<gene>
    <name evidence="1" type="ORF">BJF93_03560</name>
</gene>
<dbReference type="OrthoDB" id="5465469at2"/>
<dbReference type="InterPro" id="IPR029044">
    <property type="entry name" value="Nucleotide-diphossugar_trans"/>
</dbReference>
<dbReference type="Proteomes" id="UP000186364">
    <property type="component" value="Unassembled WGS sequence"/>
</dbReference>
<evidence type="ECO:0000313" key="2">
    <source>
        <dbReference type="Proteomes" id="UP000186364"/>
    </source>
</evidence>
<keyword evidence="2" id="KW-1185">Reference proteome</keyword>
<dbReference type="AlphaFoldDB" id="A0A1Q9AUC0"/>
<protein>
    <recommendedName>
        <fullName evidence="3">Glycosyltransferase</fullName>
    </recommendedName>
</protein>
<evidence type="ECO:0000313" key="1">
    <source>
        <dbReference type="EMBL" id="OLP59018.1"/>
    </source>
</evidence>
<name>A0A1Q9AUC0_9HYPH</name>
<accession>A0A1Q9AUC0</accession>
<sequence>MGLKSVIKPLFYKGLEATVHMRWRLRRKGRAHGLPSPLVISLTSYPKRYDVLALTLKTLMTQSVAADAVVLWIADGDLDALPADVRALEQNGLIIRGTDDLRSYKKIIPALQTYPDSIIVTADDDVYYPGYWLKDFVTQYRPGVPEVLCYRAHRMKHVGDRLAPYDQWQFEIPDPTDDADIFFTGVGGVLYPPGVLHPDVTNLERLKALCPTTDDVWLNWMTRLNGATIRKIGKKIRFYEWPGSQGVALQNSNRGFSGGNDEQIAQIVKHYGLIGVAKP</sequence>
<dbReference type="RefSeq" id="WP_075628362.1">
    <property type="nucleotide sequence ID" value="NZ_FOAM01000004.1"/>
</dbReference>
<dbReference type="EMBL" id="MKIP01000053">
    <property type="protein sequence ID" value="OLP59018.1"/>
    <property type="molecule type" value="Genomic_DNA"/>
</dbReference>
<proteinExistence type="predicted"/>
<dbReference type="SUPFAM" id="SSF53448">
    <property type="entry name" value="Nucleotide-diphospho-sugar transferases"/>
    <property type="match status" value="1"/>
</dbReference>
<organism evidence="1 2">
    <name type="scientific">Xaviernesmea oryzae</name>
    <dbReference type="NCBI Taxonomy" id="464029"/>
    <lineage>
        <taxon>Bacteria</taxon>
        <taxon>Pseudomonadati</taxon>
        <taxon>Pseudomonadota</taxon>
        <taxon>Alphaproteobacteria</taxon>
        <taxon>Hyphomicrobiales</taxon>
        <taxon>Rhizobiaceae</taxon>
        <taxon>Rhizobium/Agrobacterium group</taxon>
        <taxon>Xaviernesmea</taxon>
    </lineage>
</organism>
<evidence type="ECO:0008006" key="3">
    <source>
        <dbReference type="Google" id="ProtNLM"/>
    </source>
</evidence>
<reference evidence="1 2" key="1">
    <citation type="submission" date="2016-09" db="EMBL/GenBank/DDBJ databases">
        <title>Rhizobium sp. nov., a novel species isolated from the rice rhizosphere.</title>
        <authorList>
            <person name="Zhao J."/>
            <person name="Zhang X."/>
        </authorList>
    </citation>
    <scope>NUCLEOTIDE SEQUENCE [LARGE SCALE GENOMIC DNA]</scope>
    <source>
        <strain evidence="1 2">1.7048</strain>
    </source>
</reference>
<comment type="caution">
    <text evidence="1">The sequence shown here is derived from an EMBL/GenBank/DDBJ whole genome shotgun (WGS) entry which is preliminary data.</text>
</comment>